<feature type="transmembrane region" description="Helical" evidence="2">
    <location>
        <begin position="170"/>
        <end position="190"/>
    </location>
</feature>
<evidence type="ECO:0000313" key="5">
    <source>
        <dbReference type="Proteomes" id="UP001430796"/>
    </source>
</evidence>
<keyword evidence="2" id="KW-1133">Transmembrane helix</keyword>
<comment type="caution">
    <text evidence="4">The sequence shown here is derived from an EMBL/GenBank/DDBJ whole genome shotgun (WGS) entry which is preliminary data.</text>
</comment>
<reference evidence="4" key="1">
    <citation type="submission" date="2022-01" db="EMBL/GenBank/DDBJ databases">
        <title>Lysobacter chinensis sp. nov., a bacterium isolated from cow dung compost.</title>
        <authorList>
            <person name="Liu Y."/>
        </authorList>
    </citation>
    <scope>NUCLEOTIDE SEQUENCE</scope>
    <source>
        <strain evidence="4">TLK-CK17</strain>
    </source>
</reference>
<feature type="transmembrane region" description="Helical" evidence="2">
    <location>
        <begin position="266"/>
        <end position="285"/>
    </location>
</feature>
<dbReference type="PROSITE" id="PS50887">
    <property type="entry name" value="GGDEF"/>
    <property type="match status" value="1"/>
</dbReference>
<dbReference type="InterPro" id="IPR029787">
    <property type="entry name" value="Nucleotide_cyclase"/>
</dbReference>
<dbReference type="EMBL" id="JAKJPO010000019">
    <property type="protein sequence ID" value="MCF7223682.1"/>
    <property type="molecule type" value="Genomic_DNA"/>
</dbReference>
<name>A0ABS9HZR8_9GAMM</name>
<dbReference type="RefSeq" id="WP_237056830.1">
    <property type="nucleotide sequence ID" value="NZ_JAKJPO010000019.1"/>
</dbReference>
<feature type="transmembrane region" description="Helical" evidence="2">
    <location>
        <begin position="233"/>
        <end position="254"/>
    </location>
</feature>
<feature type="transmembrane region" description="Helical" evidence="2">
    <location>
        <begin position="319"/>
        <end position="339"/>
    </location>
</feature>
<keyword evidence="2" id="KW-0472">Membrane</keyword>
<evidence type="ECO:0000256" key="1">
    <source>
        <dbReference type="SAM" id="MobiDB-lite"/>
    </source>
</evidence>
<protein>
    <submittedName>
        <fullName evidence="4">GGDEF domain-containing protein</fullName>
    </submittedName>
</protein>
<feature type="region of interest" description="Disordered" evidence="1">
    <location>
        <begin position="544"/>
        <end position="570"/>
    </location>
</feature>
<sequence>MRIVLALLLVLIGVVGPRPAVAQALEVELLYTEQDLASPPTVAPVQQRVVAEPGQYARLPLPRRGHGYWLRLTTHEPIVADSRQVLVLRGAQNLGPVIFHPPASAPAMVAQGIDGPNTLLRRGWQLPLPNGWPPAAVAYLHVSGDTGQALRLGLIDVDRLILHERAGARLASATFTALVLVAIFMFGLWVALRDLLYLSYAAYLACVAVYSMLLSGDAGEMLTLAWMTPDGLLARMGLGTLAVILQLIFTARFLELARLMPRAARVVSAMVWLLFGLLAVLLIGQQHVARWYPAAIHVLLLLFMPISIAVAIQAWRKGAAYAGHFIAGWTPLLAMAALMAAHQLGLVDVPWIERVLPLGAVLQSGVLALALSQHAANRHRIALLARQSAERDALTGALNRTAIEQMLAAWGQMGHLGVGQYALLLVDLDDFAEVNARHGYVVGDTVMQHVYTRIRGLVRPDDTVARMESDLFAVVSECRRDDAELLAHRLVEGFQQRPFNVDGHEIVVTVSVGLAMSRRGEDADALQRRAAEALAGVRIAGHSSIGVSSEPRTGEGRRQRGRAAAAREPD</sequence>
<reference evidence="4" key="2">
    <citation type="submission" date="2022-01" db="EMBL/GenBank/DDBJ databases">
        <authorList>
            <person name="Zhou L.Y."/>
        </authorList>
    </citation>
    <scope>NUCLEOTIDE SEQUENCE</scope>
    <source>
        <strain evidence="4">TLK-CK17</strain>
    </source>
</reference>
<dbReference type="Gene3D" id="3.30.70.270">
    <property type="match status" value="1"/>
</dbReference>
<organism evidence="4 5">
    <name type="scientific">Marilutibacter chinensis</name>
    <dbReference type="NCBI Taxonomy" id="2912247"/>
    <lineage>
        <taxon>Bacteria</taxon>
        <taxon>Pseudomonadati</taxon>
        <taxon>Pseudomonadota</taxon>
        <taxon>Gammaproteobacteria</taxon>
        <taxon>Lysobacterales</taxon>
        <taxon>Lysobacteraceae</taxon>
        <taxon>Marilutibacter</taxon>
    </lineage>
</organism>
<keyword evidence="5" id="KW-1185">Reference proteome</keyword>
<dbReference type="InterPro" id="IPR043128">
    <property type="entry name" value="Rev_trsase/Diguanyl_cyclase"/>
</dbReference>
<dbReference type="CDD" id="cd01949">
    <property type="entry name" value="GGDEF"/>
    <property type="match status" value="1"/>
</dbReference>
<dbReference type="SUPFAM" id="SSF55073">
    <property type="entry name" value="Nucleotide cyclase"/>
    <property type="match status" value="1"/>
</dbReference>
<dbReference type="InterPro" id="IPR052155">
    <property type="entry name" value="Biofilm_reg_signaling"/>
</dbReference>
<dbReference type="PANTHER" id="PTHR44757:SF2">
    <property type="entry name" value="BIOFILM ARCHITECTURE MAINTENANCE PROTEIN MBAA"/>
    <property type="match status" value="1"/>
</dbReference>
<feature type="transmembrane region" description="Helical" evidence="2">
    <location>
        <begin position="291"/>
        <end position="312"/>
    </location>
</feature>
<proteinExistence type="predicted"/>
<dbReference type="Pfam" id="PF00990">
    <property type="entry name" value="GGDEF"/>
    <property type="match status" value="1"/>
</dbReference>
<dbReference type="Proteomes" id="UP001430796">
    <property type="component" value="Unassembled WGS sequence"/>
</dbReference>
<dbReference type="SMART" id="SM00267">
    <property type="entry name" value="GGDEF"/>
    <property type="match status" value="1"/>
</dbReference>
<dbReference type="InterPro" id="IPR011623">
    <property type="entry name" value="7TMR_DISM_rcpt_extracell_dom1"/>
</dbReference>
<keyword evidence="2" id="KW-0812">Transmembrane</keyword>
<dbReference type="Pfam" id="PF07695">
    <property type="entry name" value="7TMR-DISM_7TM"/>
    <property type="match status" value="1"/>
</dbReference>
<evidence type="ECO:0000256" key="2">
    <source>
        <dbReference type="SAM" id="Phobius"/>
    </source>
</evidence>
<feature type="transmembrane region" description="Helical" evidence="2">
    <location>
        <begin position="195"/>
        <end position="213"/>
    </location>
</feature>
<evidence type="ECO:0000313" key="4">
    <source>
        <dbReference type="EMBL" id="MCF7223682.1"/>
    </source>
</evidence>
<accession>A0ABS9HZR8</accession>
<evidence type="ECO:0000259" key="3">
    <source>
        <dbReference type="PROSITE" id="PS50887"/>
    </source>
</evidence>
<feature type="domain" description="GGDEF" evidence="3">
    <location>
        <begin position="419"/>
        <end position="550"/>
    </location>
</feature>
<gene>
    <name evidence="4" type="ORF">L3V18_18120</name>
</gene>
<dbReference type="InterPro" id="IPR000160">
    <property type="entry name" value="GGDEF_dom"/>
</dbReference>
<dbReference type="NCBIfam" id="TIGR00254">
    <property type="entry name" value="GGDEF"/>
    <property type="match status" value="1"/>
</dbReference>
<dbReference type="PANTHER" id="PTHR44757">
    <property type="entry name" value="DIGUANYLATE CYCLASE DGCP"/>
    <property type="match status" value="1"/>
</dbReference>